<dbReference type="AlphaFoldDB" id="A0A2P2N437"/>
<organism evidence="1">
    <name type="scientific">Rhizophora mucronata</name>
    <name type="common">Asiatic mangrove</name>
    <dbReference type="NCBI Taxonomy" id="61149"/>
    <lineage>
        <taxon>Eukaryota</taxon>
        <taxon>Viridiplantae</taxon>
        <taxon>Streptophyta</taxon>
        <taxon>Embryophyta</taxon>
        <taxon>Tracheophyta</taxon>
        <taxon>Spermatophyta</taxon>
        <taxon>Magnoliopsida</taxon>
        <taxon>eudicotyledons</taxon>
        <taxon>Gunneridae</taxon>
        <taxon>Pentapetalae</taxon>
        <taxon>rosids</taxon>
        <taxon>fabids</taxon>
        <taxon>Malpighiales</taxon>
        <taxon>Rhizophoraceae</taxon>
        <taxon>Rhizophora</taxon>
    </lineage>
</organism>
<accession>A0A2P2N437</accession>
<name>A0A2P2N437_RHIMU</name>
<dbReference type="EMBL" id="GGEC01056743">
    <property type="protein sequence ID" value="MBX37227.1"/>
    <property type="molecule type" value="Transcribed_RNA"/>
</dbReference>
<proteinExistence type="predicted"/>
<evidence type="ECO:0000313" key="1">
    <source>
        <dbReference type="EMBL" id="MBX37227.1"/>
    </source>
</evidence>
<reference evidence="1" key="1">
    <citation type="submission" date="2018-02" db="EMBL/GenBank/DDBJ databases">
        <title>Rhizophora mucronata_Transcriptome.</title>
        <authorList>
            <person name="Meera S.P."/>
            <person name="Sreeshan A."/>
            <person name="Augustine A."/>
        </authorList>
    </citation>
    <scope>NUCLEOTIDE SEQUENCE</scope>
    <source>
        <tissue evidence="1">Leaf</tissue>
    </source>
</reference>
<sequence length="52" mass="6082">MHEYLIPPGLSFISCLYEQTPLYGRSFHTTFPCQKVVKVMQNKINGKSFCWL</sequence>
<protein>
    <submittedName>
        <fullName evidence="1">Uncharacterized protein</fullName>
    </submittedName>
</protein>